<reference evidence="7 8" key="1">
    <citation type="submission" date="2016-03" db="EMBL/GenBank/DDBJ databases">
        <title>Acetic acid bacteria sequencing.</title>
        <authorList>
            <person name="Brandt J."/>
            <person name="Jakob F."/>
            <person name="Vogel R.F."/>
        </authorList>
    </citation>
    <scope>NUCLEOTIDE SEQUENCE [LARGE SCALE GENOMIC DNA]</scope>
    <source>
        <strain evidence="7 8">NBRC 101099</strain>
    </source>
</reference>
<feature type="transmembrane region" description="Helical" evidence="5">
    <location>
        <begin position="321"/>
        <end position="343"/>
    </location>
</feature>
<feature type="transmembrane region" description="Helical" evidence="5">
    <location>
        <begin position="34"/>
        <end position="56"/>
    </location>
</feature>
<accession>A0A1U9KU10</accession>
<dbReference type="Pfam" id="PF00083">
    <property type="entry name" value="Sugar_tr"/>
    <property type="match status" value="1"/>
</dbReference>
<gene>
    <name evidence="7" type="ORF">A0U93_04800</name>
</gene>
<feature type="transmembrane region" description="Helical" evidence="5">
    <location>
        <begin position="106"/>
        <end position="127"/>
    </location>
</feature>
<feature type="transmembrane region" description="Helical" evidence="5">
    <location>
        <begin position="200"/>
        <end position="219"/>
    </location>
</feature>
<name>A0A1U9KU10_9PROT</name>
<organism evidence="7 8">
    <name type="scientific">Neoasaia chiangmaiensis</name>
    <dbReference type="NCBI Taxonomy" id="320497"/>
    <lineage>
        <taxon>Bacteria</taxon>
        <taxon>Pseudomonadati</taxon>
        <taxon>Pseudomonadota</taxon>
        <taxon>Alphaproteobacteria</taxon>
        <taxon>Acetobacterales</taxon>
        <taxon>Acetobacteraceae</taxon>
        <taxon>Neoasaia</taxon>
    </lineage>
</organism>
<evidence type="ECO:0000256" key="1">
    <source>
        <dbReference type="ARBA" id="ARBA00004141"/>
    </source>
</evidence>
<dbReference type="PANTHER" id="PTHR23508:SF10">
    <property type="entry name" value="CARBOXYLIC ACID TRANSPORTER PROTEIN HOMOLOG"/>
    <property type="match status" value="1"/>
</dbReference>
<evidence type="ECO:0000256" key="5">
    <source>
        <dbReference type="SAM" id="Phobius"/>
    </source>
</evidence>
<protein>
    <submittedName>
        <fullName evidence="7">MFS transporter</fullName>
    </submittedName>
</protein>
<feature type="transmembrane region" description="Helical" evidence="5">
    <location>
        <begin position="170"/>
        <end position="188"/>
    </location>
</feature>
<comment type="subcellular location">
    <subcellularLocation>
        <location evidence="1">Membrane</location>
        <topology evidence="1">Multi-pass membrane protein</topology>
    </subcellularLocation>
</comment>
<dbReference type="GO" id="GO:0005886">
    <property type="term" value="C:plasma membrane"/>
    <property type="evidence" value="ECO:0007669"/>
    <property type="project" value="TreeGrafter"/>
</dbReference>
<dbReference type="Proteomes" id="UP000188604">
    <property type="component" value="Chromosome"/>
</dbReference>
<feature type="transmembrane region" description="Helical" evidence="5">
    <location>
        <begin position="76"/>
        <end position="94"/>
    </location>
</feature>
<dbReference type="SUPFAM" id="SSF103473">
    <property type="entry name" value="MFS general substrate transporter"/>
    <property type="match status" value="1"/>
</dbReference>
<proteinExistence type="predicted"/>
<evidence type="ECO:0000313" key="7">
    <source>
        <dbReference type="EMBL" id="AQS89293.1"/>
    </source>
</evidence>
<dbReference type="InterPro" id="IPR005828">
    <property type="entry name" value="MFS_sugar_transport-like"/>
</dbReference>
<dbReference type="InterPro" id="IPR020846">
    <property type="entry name" value="MFS_dom"/>
</dbReference>
<feature type="transmembrane region" description="Helical" evidence="5">
    <location>
        <begin position="260"/>
        <end position="279"/>
    </location>
</feature>
<evidence type="ECO:0000256" key="2">
    <source>
        <dbReference type="ARBA" id="ARBA00022692"/>
    </source>
</evidence>
<keyword evidence="8" id="KW-1185">Reference proteome</keyword>
<dbReference type="Gene3D" id="1.20.1250.20">
    <property type="entry name" value="MFS general substrate transporter like domains"/>
    <property type="match status" value="1"/>
</dbReference>
<sequence>MGHRFKPRFDGFSRSTPLETDIPARLDRLPWSRFHVLVVVALGITWILDGLEVTVIGSLGPSLQRADTLALTPEGVGMASSAYVVGAVIGALLFGWMTDRLGRRQIFFLTLAFYIVGVGASACAWSLDSFALFRLITGLGIGGEYAAINSAIDELVPARLRGRVDLMVNGTFWAGAALGAVGSVVLLNNSVVPVSMAWRFSFGLGAILGVAVLFLRSYVPESPRWLMTHRRVEEAQRIVAEVEARCEKPEDGRQAPLPTVLIYPAGSFGLIEILRFMVVTYRMRTLYVLVLMVAQAFLYNAVFFTYGMVLTNYLAVPSGSVGWYILPLALGNLCGPLLLARWFDTIGRRRMIGGSYAVSGVLMFVVALAMNAHLMTALTQTLAWSAIFFFASAAASSAYLTASELFPLEMRALAIALFYAMGTLFGGAAAPAIFGHLIGTGSMSMLVVGYIFAAVLMLVAAGVAFIWGVDAENKSLEEIAPPLSSLRPQDVAAIRV</sequence>
<dbReference type="AlphaFoldDB" id="A0A1U9KU10"/>
<evidence type="ECO:0000256" key="4">
    <source>
        <dbReference type="ARBA" id="ARBA00023136"/>
    </source>
</evidence>
<keyword evidence="3 5" id="KW-1133">Transmembrane helix</keyword>
<evidence type="ECO:0000259" key="6">
    <source>
        <dbReference type="PROSITE" id="PS50850"/>
    </source>
</evidence>
<keyword evidence="2 5" id="KW-0812">Transmembrane</keyword>
<keyword evidence="4 5" id="KW-0472">Membrane</keyword>
<dbReference type="CDD" id="cd17316">
    <property type="entry name" value="MFS_SV2_like"/>
    <property type="match status" value="1"/>
</dbReference>
<feature type="transmembrane region" description="Helical" evidence="5">
    <location>
        <begin position="286"/>
        <end position="309"/>
    </location>
</feature>
<feature type="transmembrane region" description="Helical" evidence="5">
    <location>
        <begin position="381"/>
        <end position="400"/>
    </location>
</feature>
<feature type="transmembrane region" description="Helical" evidence="5">
    <location>
        <begin position="446"/>
        <end position="469"/>
    </location>
</feature>
<feature type="transmembrane region" description="Helical" evidence="5">
    <location>
        <begin position="355"/>
        <end position="375"/>
    </location>
</feature>
<dbReference type="STRING" id="320497.A0U93_04800"/>
<dbReference type="PROSITE" id="PS50850">
    <property type="entry name" value="MFS"/>
    <property type="match status" value="1"/>
</dbReference>
<evidence type="ECO:0000313" key="8">
    <source>
        <dbReference type="Proteomes" id="UP000188604"/>
    </source>
</evidence>
<dbReference type="EMBL" id="CP014691">
    <property type="protein sequence ID" value="AQS89293.1"/>
    <property type="molecule type" value="Genomic_DNA"/>
</dbReference>
<feature type="domain" description="Major facilitator superfamily (MFS) profile" evidence="6">
    <location>
        <begin position="38"/>
        <end position="472"/>
    </location>
</feature>
<dbReference type="PANTHER" id="PTHR23508">
    <property type="entry name" value="CARBOXYLIC ACID TRANSPORTER PROTEIN HOMOLOG"/>
    <property type="match status" value="1"/>
</dbReference>
<feature type="transmembrane region" description="Helical" evidence="5">
    <location>
        <begin position="412"/>
        <end position="434"/>
    </location>
</feature>
<evidence type="ECO:0000256" key="3">
    <source>
        <dbReference type="ARBA" id="ARBA00022989"/>
    </source>
</evidence>
<dbReference type="GO" id="GO:0046943">
    <property type="term" value="F:carboxylic acid transmembrane transporter activity"/>
    <property type="evidence" value="ECO:0007669"/>
    <property type="project" value="TreeGrafter"/>
</dbReference>
<dbReference type="InterPro" id="IPR036259">
    <property type="entry name" value="MFS_trans_sf"/>
</dbReference>
<dbReference type="KEGG" id="nch:A0U93_04800"/>